<proteinExistence type="predicted"/>
<evidence type="ECO:0000256" key="2">
    <source>
        <dbReference type="ARBA" id="ARBA00022679"/>
    </source>
</evidence>
<dbReference type="InterPro" id="IPR029026">
    <property type="entry name" value="tRNA_m1G_MTases_N"/>
</dbReference>
<dbReference type="CDD" id="cd18106">
    <property type="entry name" value="SpoU-like_RNMTL1"/>
    <property type="match status" value="1"/>
</dbReference>
<dbReference type="InterPro" id="IPR029064">
    <property type="entry name" value="Ribosomal_eL30-like_sf"/>
</dbReference>
<dbReference type="Pfam" id="PF00588">
    <property type="entry name" value="SpoU_methylase"/>
    <property type="match status" value="1"/>
</dbReference>
<dbReference type="InterPro" id="IPR051259">
    <property type="entry name" value="rRNA_Methyltransferase"/>
</dbReference>
<dbReference type="GO" id="GO:0032259">
    <property type="term" value="P:methylation"/>
    <property type="evidence" value="ECO:0007669"/>
    <property type="project" value="UniProtKB-KW"/>
</dbReference>
<evidence type="ECO:0000259" key="3">
    <source>
        <dbReference type="Pfam" id="PF00588"/>
    </source>
</evidence>
<feature type="domain" description="tRNA/rRNA methyltransferase SpoU type" evidence="3">
    <location>
        <begin position="208"/>
        <end position="375"/>
    </location>
</feature>
<dbReference type="SUPFAM" id="SSF55315">
    <property type="entry name" value="L30e-like"/>
    <property type="match status" value="1"/>
</dbReference>
<dbReference type="OrthoDB" id="270651at2759"/>
<dbReference type="SUPFAM" id="SSF75217">
    <property type="entry name" value="alpha/beta knot"/>
    <property type="match status" value="1"/>
</dbReference>
<reference evidence="4" key="1">
    <citation type="submission" date="2022-01" db="EMBL/GenBank/DDBJ databases">
        <authorList>
            <person name="King R."/>
        </authorList>
    </citation>
    <scope>NUCLEOTIDE SEQUENCE</scope>
</reference>
<dbReference type="Proteomes" id="UP001153712">
    <property type="component" value="Chromosome 6"/>
</dbReference>
<keyword evidence="2" id="KW-0808">Transferase</keyword>
<dbReference type="GO" id="GO:0008173">
    <property type="term" value="F:RNA methyltransferase activity"/>
    <property type="evidence" value="ECO:0007669"/>
    <property type="project" value="InterPro"/>
</dbReference>
<evidence type="ECO:0000313" key="4">
    <source>
        <dbReference type="EMBL" id="CAG9862820.1"/>
    </source>
</evidence>
<accession>A0A9N9TY62</accession>
<dbReference type="PANTHER" id="PTHR43191:SF2">
    <property type="entry name" value="RRNA METHYLTRANSFERASE 3, MITOCHONDRIAL"/>
    <property type="match status" value="1"/>
</dbReference>
<dbReference type="PANTHER" id="PTHR43191">
    <property type="entry name" value="RRNA METHYLTRANSFERASE 3"/>
    <property type="match status" value="1"/>
</dbReference>
<name>A0A9N9TY62_PHYSR</name>
<dbReference type="GO" id="GO:0003723">
    <property type="term" value="F:RNA binding"/>
    <property type="evidence" value="ECO:0007669"/>
    <property type="project" value="InterPro"/>
</dbReference>
<keyword evidence="5" id="KW-1185">Reference proteome</keyword>
<evidence type="ECO:0000313" key="5">
    <source>
        <dbReference type="Proteomes" id="UP001153712"/>
    </source>
</evidence>
<keyword evidence="1" id="KW-0489">Methyltransferase</keyword>
<dbReference type="Gene3D" id="3.30.1330.30">
    <property type="match status" value="1"/>
</dbReference>
<dbReference type="InterPro" id="IPR001537">
    <property type="entry name" value="SpoU_MeTrfase"/>
</dbReference>
<dbReference type="EMBL" id="OU900099">
    <property type="protein sequence ID" value="CAG9862820.1"/>
    <property type="molecule type" value="Genomic_DNA"/>
</dbReference>
<dbReference type="InterPro" id="IPR029028">
    <property type="entry name" value="Alpha/beta_knot_MTases"/>
</dbReference>
<protein>
    <recommendedName>
        <fullName evidence="3">tRNA/rRNA methyltransferase SpoU type domain-containing protein</fullName>
    </recommendedName>
</protein>
<gene>
    <name evidence="4" type="ORF">PHYEVI_LOCUS9126</name>
</gene>
<evidence type="ECO:0000256" key="1">
    <source>
        <dbReference type="ARBA" id="ARBA00022603"/>
    </source>
</evidence>
<dbReference type="AlphaFoldDB" id="A0A9N9TY62"/>
<sequence length="386" mass="43899">MFNRITLFIFSKNVKNANNNTRLLSRWVSRKPVRVISSEDYNEEEDGPIIKPQEQEKPLLPRNSKPLTISKRSQAPKITLDMLETTIDEAGNFIYTKMKDQDTRVTSILTQIKSQNVRDKKDLILLEGKRLIKDALDANCKLEYILFSRFKEVEYLRPSLPKVGANLYKMPYKEIQMWSNLTTSPGIMGIFKVPDVENHMPARDSIPLTVICDNVREADNLGAIMRTCHGVGCKEILLTKGCVNVWDSKVLRSACGAHFKLRIQKQFDWNCYGDFIPPNSNVFVADNRVISLNTIDEKYDEMVLRNVINSIPVIPYYSANFSQAEHNVLIVGGETEGVSEQSYKLVSQMKGTRLNIPLGNDVDSLNVGTALGILVFEIKRQFMLSK</sequence>
<dbReference type="Gene3D" id="3.40.1280.10">
    <property type="match status" value="1"/>
</dbReference>
<dbReference type="GO" id="GO:0006396">
    <property type="term" value="P:RNA processing"/>
    <property type="evidence" value="ECO:0007669"/>
    <property type="project" value="InterPro"/>
</dbReference>
<organism evidence="4 5">
    <name type="scientific">Phyllotreta striolata</name>
    <name type="common">Striped flea beetle</name>
    <name type="synonym">Crioceris striolata</name>
    <dbReference type="NCBI Taxonomy" id="444603"/>
    <lineage>
        <taxon>Eukaryota</taxon>
        <taxon>Metazoa</taxon>
        <taxon>Ecdysozoa</taxon>
        <taxon>Arthropoda</taxon>
        <taxon>Hexapoda</taxon>
        <taxon>Insecta</taxon>
        <taxon>Pterygota</taxon>
        <taxon>Neoptera</taxon>
        <taxon>Endopterygota</taxon>
        <taxon>Coleoptera</taxon>
        <taxon>Polyphaga</taxon>
        <taxon>Cucujiformia</taxon>
        <taxon>Chrysomeloidea</taxon>
        <taxon>Chrysomelidae</taxon>
        <taxon>Galerucinae</taxon>
        <taxon>Alticini</taxon>
        <taxon>Phyllotreta</taxon>
    </lineage>
</organism>